<dbReference type="RefSeq" id="WP_100903351.1">
    <property type="nucleotide sequence ID" value="NZ_CAWNNC010000004.1"/>
</dbReference>
<name>A0A2K8T5Y8_9NOSO</name>
<evidence type="ECO:0000313" key="2">
    <source>
        <dbReference type="Proteomes" id="UP000232003"/>
    </source>
</evidence>
<protein>
    <submittedName>
        <fullName evidence="1">Uncharacterized protein</fullName>
    </submittedName>
</protein>
<dbReference type="EMBL" id="CP024788">
    <property type="protein sequence ID" value="AUB43069.1"/>
    <property type="molecule type" value="Genomic_DNA"/>
</dbReference>
<reference evidence="1 2" key="1">
    <citation type="submission" date="2017-11" db="EMBL/GenBank/DDBJ databases">
        <title>Complete genome of a free-living desiccation-tolerant cyanobacterium and its photosynthetic adaptation to extreme terrestrial habitat.</title>
        <authorList>
            <person name="Shang J."/>
        </authorList>
    </citation>
    <scope>NUCLEOTIDE SEQUENCE [LARGE SCALE GENOMIC DNA]</scope>
    <source>
        <strain evidence="1 2">CCNUN1</strain>
        <plasmid evidence="2">pnfsy03</plasmid>
    </source>
</reference>
<evidence type="ECO:0000313" key="1">
    <source>
        <dbReference type="EMBL" id="AUB43069.1"/>
    </source>
</evidence>
<dbReference type="Proteomes" id="UP000232003">
    <property type="component" value="Plasmid pNFSY03"/>
</dbReference>
<dbReference type="AlphaFoldDB" id="A0A2K8T5Y8"/>
<gene>
    <name evidence="1" type="ORF">COO91_09227</name>
</gene>
<dbReference type="KEGG" id="nfl:COO91_09227"/>
<keyword evidence="2" id="KW-1185">Reference proteome</keyword>
<sequence>MLNIDLERLLYAVQIDFQTEVTKIAGQVFSNTQFQLSARKIGKVHAALVVPQIYLKSLHKDYQNIVDNNLAITFKSKNRAVGNFQVNYLTKINILTISGYYKDGTAYLCSSPTMNPDWYNGKGYKIARPNCIGEKFELLANKFYPFFEEFFAV</sequence>
<accession>A0A2K8T5Y8</accession>
<organism evidence="1 2">
    <name type="scientific">Nostoc flagelliforme CCNUN1</name>
    <dbReference type="NCBI Taxonomy" id="2038116"/>
    <lineage>
        <taxon>Bacteria</taxon>
        <taxon>Bacillati</taxon>
        <taxon>Cyanobacteriota</taxon>
        <taxon>Cyanophyceae</taxon>
        <taxon>Nostocales</taxon>
        <taxon>Nostocaceae</taxon>
        <taxon>Nostoc</taxon>
    </lineage>
</organism>
<dbReference type="OrthoDB" id="511138at2"/>
<keyword evidence="1" id="KW-0614">Plasmid</keyword>
<geneLocation type="plasmid" evidence="2">
    <name>pnfsy03</name>
</geneLocation>
<proteinExistence type="predicted"/>